<organism evidence="1">
    <name type="scientific">Cacopsylla melanoneura</name>
    <dbReference type="NCBI Taxonomy" id="428564"/>
    <lineage>
        <taxon>Eukaryota</taxon>
        <taxon>Metazoa</taxon>
        <taxon>Ecdysozoa</taxon>
        <taxon>Arthropoda</taxon>
        <taxon>Hexapoda</taxon>
        <taxon>Insecta</taxon>
        <taxon>Pterygota</taxon>
        <taxon>Neoptera</taxon>
        <taxon>Paraneoptera</taxon>
        <taxon>Hemiptera</taxon>
        <taxon>Sternorrhyncha</taxon>
        <taxon>Psylloidea</taxon>
        <taxon>Psyllidae</taxon>
        <taxon>Psyllinae</taxon>
        <taxon>Cacopsylla</taxon>
    </lineage>
</organism>
<accession>A0A8D8TU77</accession>
<proteinExistence type="predicted"/>
<evidence type="ECO:0000313" key="1">
    <source>
        <dbReference type="EMBL" id="CAG6690282.1"/>
    </source>
</evidence>
<reference evidence="1" key="1">
    <citation type="submission" date="2021-05" db="EMBL/GenBank/DDBJ databases">
        <authorList>
            <person name="Alioto T."/>
            <person name="Alioto T."/>
            <person name="Gomez Garrido J."/>
        </authorList>
    </citation>
    <scope>NUCLEOTIDE SEQUENCE</scope>
</reference>
<dbReference type="AlphaFoldDB" id="A0A8D8TU77"/>
<sequence>MESFLKIDTLNSARALRAKVLMTRESLLSLHCYLCHRHAHPGKPLQTGKDNSTTKASNLKRLTVPVTQSTALQHTYRKTLVINGTGLVLNRSTLGLFNVRHAFFGVRTMTMSTQNPNT</sequence>
<name>A0A8D8TU77_9HEMI</name>
<dbReference type="EMBL" id="HBUF01296705">
    <property type="protein sequence ID" value="CAG6690282.1"/>
    <property type="molecule type" value="Transcribed_RNA"/>
</dbReference>
<protein>
    <submittedName>
        <fullName evidence="1">Uncharacterized protein</fullName>
    </submittedName>
</protein>